<gene>
    <name evidence="1" type="ORF">PISMIDRAFT_684548</name>
</gene>
<reference evidence="2" key="2">
    <citation type="submission" date="2015-01" db="EMBL/GenBank/DDBJ databases">
        <title>Evolutionary Origins and Diversification of the Mycorrhizal Mutualists.</title>
        <authorList>
            <consortium name="DOE Joint Genome Institute"/>
            <consortium name="Mycorrhizal Genomics Consortium"/>
            <person name="Kohler A."/>
            <person name="Kuo A."/>
            <person name="Nagy L.G."/>
            <person name="Floudas D."/>
            <person name="Copeland A."/>
            <person name="Barry K.W."/>
            <person name="Cichocki N."/>
            <person name="Veneault-Fourrey C."/>
            <person name="LaButti K."/>
            <person name="Lindquist E.A."/>
            <person name="Lipzen A."/>
            <person name="Lundell T."/>
            <person name="Morin E."/>
            <person name="Murat C."/>
            <person name="Riley R."/>
            <person name="Ohm R."/>
            <person name="Sun H."/>
            <person name="Tunlid A."/>
            <person name="Henrissat B."/>
            <person name="Grigoriev I.V."/>
            <person name="Hibbett D.S."/>
            <person name="Martin F."/>
        </authorList>
    </citation>
    <scope>NUCLEOTIDE SEQUENCE [LARGE SCALE GENOMIC DNA]</scope>
    <source>
        <strain evidence="2">441</strain>
    </source>
</reference>
<evidence type="ECO:0000313" key="1">
    <source>
        <dbReference type="EMBL" id="KIK18107.1"/>
    </source>
</evidence>
<sequence>MSSGMFKPMPSDNPTCAALSVVVVVITYRTCCSASNTKDQSCDVSFVLL</sequence>
<accession>A0A0C9Z6Q5</accession>
<organism evidence="1 2">
    <name type="scientific">Pisolithus microcarpus 441</name>
    <dbReference type="NCBI Taxonomy" id="765257"/>
    <lineage>
        <taxon>Eukaryota</taxon>
        <taxon>Fungi</taxon>
        <taxon>Dikarya</taxon>
        <taxon>Basidiomycota</taxon>
        <taxon>Agaricomycotina</taxon>
        <taxon>Agaricomycetes</taxon>
        <taxon>Agaricomycetidae</taxon>
        <taxon>Boletales</taxon>
        <taxon>Sclerodermatineae</taxon>
        <taxon>Pisolithaceae</taxon>
        <taxon>Pisolithus</taxon>
    </lineage>
</organism>
<dbReference type="AlphaFoldDB" id="A0A0C9Z6Q5"/>
<reference evidence="1 2" key="1">
    <citation type="submission" date="2014-04" db="EMBL/GenBank/DDBJ databases">
        <authorList>
            <consortium name="DOE Joint Genome Institute"/>
            <person name="Kuo A."/>
            <person name="Kohler A."/>
            <person name="Costa M.D."/>
            <person name="Nagy L.G."/>
            <person name="Floudas D."/>
            <person name="Copeland A."/>
            <person name="Barry K.W."/>
            <person name="Cichocki N."/>
            <person name="Veneault-Fourrey C."/>
            <person name="LaButti K."/>
            <person name="Lindquist E.A."/>
            <person name="Lipzen A."/>
            <person name="Lundell T."/>
            <person name="Morin E."/>
            <person name="Murat C."/>
            <person name="Sun H."/>
            <person name="Tunlid A."/>
            <person name="Henrissat B."/>
            <person name="Grigoriev I.V."/>
            <person name="Hibbett D.S."/>
            <person name="Martin F."/>
            <person name="Nordberg H.P."/>
            <person name="Cantor M.N."/>
            <person name="Hua S.X."/>
        </authorList>
    </citation>
    <scope>NUCLEOTIDE SEQUENCE [LARGE SCALE GENOMIC DNA]</scope>
    <source>
        <strain evidence="1 2">441</strain>
    </source>
</reference>
<protein>
    <submittedName>
        <fullName evidence="1">Uncharacterized protein</fullName>
    </submittedName>
</protein>
<evidence type="ECO:0000313" key="2">
    <source>
        <dbReference type="Proteomes" id="UP000054018"/>
    </source>
</evidence>
<proteinExistence type="predicted"/>
<dbReference type="HOGENOM" id="CLU_3143621_0_0_1"/>
<name>A0A0C9Z6Q5_9AGAM</name>
<dbReference type="EMBL" id="KN833813">
    <property type="protein sequence ID" value="KIK18107.1"/>
    <property type="molecule type" value="Genomic_DNA"/>
</dbReference>
<keyword evidence="2" id="KW-1185">Reference proteome</keyword>
<dbReference type="Proteomes" id="UP000054018">
    <property type="component" value="Unassembled WGS sequence"/>
</dbReference>